<evidence type="ECO:0000313" key="3">
    <source>
        <dbReference type="EMBL" id="CAG2195563.1"/>
    </source>
</evidence>
<keyword evidence="4" id="KW-1185">Reference proteome</keyword>
<dbReference type="EMBL" id="CAJPWZ010000523">
    <property type="protein sequence ID" value="CAG2195563.1"/>
    <property type="molecule type" value="Genomic_DNA"/>
</dbReference>
<feature type="compositionally biased region" description="Basic and acidic residues" evidence="1">
    <location>
        <begin position="207"/>
        <end position="226"/>
    </location>
</feature>
<feature type="compositionally biased region" description="Basic and acidic residues" evidence="1">
    <location>
        <begin position="236"/>
        <end position="247"/>
    </location>
</feature>
<dbReference type="GO" id="GO:0005085">
    <property type="term" value="F:guanyl-nucleotide exchange factor activity"/>
    <property type="evidence" value="ECO:0007669"/>
    <property type="project" value="InterPro"/>
</dbReference>
<feature type="compositionally biased region" description="Basic residues" evidence="1">
    <location>
        <begin position="248"/>
        <end position="257"/>
    </location>
</feature>
<protein>
    <recommendedName>
        <fullName evidence="2">DH domain-containing protein</fullName>
    </recommendedName>
</protein>
<dbReference type="InterPro" id="IPR052805">
    <property type="entry name" value="GEF_Ubiquitin-Prot_Reg"/>
</dbReference>
<evidence type="ECO:0000259" key="2">
    <source>
        <dbReference type="PROSITE" id="PS50010"/>
    </source>
</evidence>
<dbReference type="SMART" id="SM00325">
    <property type="entry name" value="RhoGEF"/>
    <property type="match status" value="1"/>
</dbReference>
<organism evidence="3 4">
    <name type="scientific">Mytilus edulis</name>
    <name type="common">Blue mussel</name>
    <dbReference type="NCBI Taxonomy" id="6550"/>
    <lineage>
        <taxon>Eukaryota</taxon>
        <taxon>Metazoa</taxon>
        <taxon>Spiralia</taxon>
        <taxon>Lophotrochozoa</taxon>
        <taxon>Mollusca</taxon>
        <taxon>Bivalvia</taxon>
        <taxon>Autobranchia</taxon>
        <taxon>Pteriomorphia</taxon>
        <taxon>Mytilida</taxon>
        <taxon>Mytiloidea</taxon>
        <taxon>Mytilidae</taxon>
        <taxon>Mytilinae</taxon>
        <taxon>Mytilus</taxon>
    </lineage>
</organism>
<sequence length="469" mass="53848">MFLEPGLDLLIQLTRLTGVFFSSPTGIIGQYNHINTEWLLPYADGSPTTAYFCQSKLDVWANTAGQAKEALRVCKEQLTPFFDKTHKDIVSQLTGQIVFDVMGQTRIHGNKDLTKTLSEALLELGENDSVDPLEFLGKFLLNKAGVEDLTFTSSQHRVSHDDCDQSEEEDEEDRGPTPDEEVEKINGHAEKEHKDDEDDPAFVEEGETMKPRTEYKDSVGDGETLRPPDSPVSEKAQTERSEKDVQRRQRREKKNKMIRQTENLRVTFGSMTIAPGRYQRLTSEKAIASYQNVQIIFTDLMMICDISKELVENLKNRTADWDPMNSCLGDIFVKFCTHLKLYTNFVNNYDVILQCIERTKETMPSFRAFLKHNERIPELKMMTLQELLLLPGDSHQDRADLANSIQYLKVLNKHIQESKTRLERDRKMIQLQRSILNTPSLLESNRYLLKQLDASHYKPPVKSSVPELK</sequence>
<accession>A0A8S3QGV2</accession>
<dbReference type="InterPro" id="IPR035899">
    <property type="entry name" value="DBL_dom_sf"/>
</dbReference>
<feature type="domain" description="DH" evidence="2">
    <location>
        <begin position="250"/>
        <end position="391"/>
    </location>
</feature>
<dbReference type="PANTHER" id="PTHR46857:SF2">
    <property type="entry name" value="F-BOX ONLY PROTEIN 16"/>
    <property type="match status" value="1"/>
</dbReference>
<feature type="compositionally biased region" description="Acidic residues" evidence="1">
    <location>
        <begin position="164"/>
        <end position="182"/>
    </location>
</feature>
<dbReference type="Gene3D" id="1.20.900.10">
    <property type="entry name" value="Dbl homology (DH) domain"/>
    <property type="match status" value="1"/>
</dbReference>
<dbReference type="AlphaFoldDB" id="A0A8S3QGV2"/>
<dbReference type="Proteomes" id="UP000683360">
    <property type="component" value="Unassembled WGS sequence"/>
</dbReference>
<feature type="compositionally biased region" description="Acidic residues" evidence="1">
    <location>
        <begin position="195"/>
        <end position="206"/>
    </location>
</feature>
<evidence type="ECO:0000313" key="4">
    <source>
        <dbReference type="Proteomes" id="UP000683360"/>
    </source>
</evidence>
<reference evidence="3" key="1">
    <citation type="submission" date="2021-03" db="EMBL/GenBank/DDBJ databases">
        <authorList>
            <person name="Bekaert M."/>
        </authorList>
    </citation>
    <scope>NUCLEOTIDE SEQUENCE</scope>
</reference>
<feature type="compositionally biased region" description="Basic and acidic residues" evidence="1">
    <location>
        <begin position="183"/>
        <end position="194"/>
    </location>
</feature>
<evidence type="ECO:0000256" key="1">
    <source>
        <dbReference type="SAM" id="MobiDB-lite"/>
    </source>
</evidence>
<dbReference type="PANTHER" id="PTHR46857">
    <property type="entry name" value="EPITHELIAL CELL-TRANSFORMING SEQUENCE 2 ONCOGENE-LIKE"/>
    <property type="match status" value="1"/>
</dbReference>
<dbReference type="PROSITE" id="PS50010">
    <property type="entry name" value="DH_2"/>
    <property type="match status" value="1"/>
</dbReference>
<proteinExistence type="predicted"/>
<gene>
    <name evidence="3" type="ORF">MEDL_10535</name>
</gene>
<dbReference type="Pfam" id="PF00621">
    <property type="entry name" value="RhoGEF"/>
    <property type="match status" value="1"/>
</dbReference>
<comment type="caution">
    <text evidence="3">The sequence shown here is derived from an EMBL/GenBank/DDBJ whole genome shotgun (WGS) entry which is preliminary data.</text>
</comment>
<dbReference type="OrthoDB" id="660555at2759"/>
<name>A0A8S3QGV2_MYTED</name>
<dbReference type="SUPFAM" id="SSF48065">
    <property type="entry name" value="DBL homology domain (DH-domain)"/>
    <property type="match status" value="1"/>
</dbReference>
<feature type="region of interest" description="Disordered" evidence="1">
    <location>
        <begin position="153"/>
        <end position="259"/>
    </location>
</feature>
<dbReference type="InterPro" id="IPR000219">
    <property type="entry name" value="DH_dom"/>
</dbReference>